<comment type="catalytic activity">
    <reaction evidence="12 13">
        <text>L-threonine + hydrogencarbonate + ATP = L-threonylcarbamoyladenylate + diphosphate + H2O</text>
        <dbReference type="Rhea" id="RHEA:36407"/>
        <dbReference type="ChEBI" id="CHEBI:15377"/>
        <dbReference type="ChEBI" id="CHEBI:17544"/>
        <dbReference type="ChEBI" id="CHEBI:30616"/>
        <dbReference type="ChEBI" id="CHEBI:33019"/>
        <dbReference type="ChEBI" id="CHEBI:57926"/>
        <dbReference type="ChEBI" id="CHEBI:73682"/>
        <dbReference type="EC" id="2.7.7.87"/>
    </reaction>
</comment>
<keyword evidence="10 13" id="KW-0067">ATP-binding</keyword>
<dbReference type="GO" id="GO:0005524">
    <property type="term" value="F:ATP binding"/>
    <property type="evidence" value="ECO:0007669"/>
    <property type="project" value="UniProtKB-UniRule"/>
</dbReference>
<dbReference type="GO" id="GO:0006450">
    <property type="term" value="P:regulation of translational fidelity"/>
    <property type="evidence" value="ECO:0007669"/>
    <property type="project" value="TreeGrafter"/>
</dbReference>
<feature type="binding site" evidence="14">
    <location>
        <position position="183"/>
    </location>
    <ligand>
        <name>L-threonine</name>
        <dbReference type="ChEBI" id="CHEBI:57926"/>
    </ligand>
</feature>
<feature type="domain" description="YrdC-like" evidence="15">
    <location>
        <begin position="15"/>
        <end position="201"/>
    </location>
</feature>
<sequence length="350" mass="37744">MKTLIWQVDPSFIPDRIIKDAAQIIKEGGLVAFPTETVYGLGANGLSPEAVARIFRAKGRPSDNPLILHIADVHAVYTLAKDIPPAAFRVMERFWPGPLTLVLPKQDVIPREVTAGLATVALRMPSHPVALALIREAGVPVAAPSANRSGLPSPTTAQHVWDDLAGKIEAILDSGPTGVGLESTVLDLTEDRPVILRPGGITTEDLQEVLGEVSVDSGLAAPEAVPKAPGMKYTHYSPQAEVILVEGTPENVSRKIRELVERYTRQGKKIGLLLTDETWRLLGSLPVTYGKNMGTRLNLAGIARIIYGELRYCDQVGVDVIFTETYSQEGLGSALMNRLLKSAGYHVINA</sequence>
<dbReference type="InterPro" id="IPR006070">
    <property type="entry name" value="Sua5-like_dom"/>
</dbReference>
<evidence type="ECO:0000256" key="14">
    <source>
        <dbReference type="PIRSR" id="PIRSR004930-1"/>
    </source>
</evidence>
<evidence type="ECO:0000256" key="12">
    <source>
        <dbReference type="ARBA" id="ARBA00048366"/>
    </source>
</evidence>
<feature type="binding site" evidence="14">
    <location>
        <position position="119"/>
    </location>
    <ligand>
        <name>ATP</name>
        <dbReference type="ChEBI" id="CHEBI:30616"/>
    </ligand>
</feature>
<evidence type="ECO:0000256" key="2">
    <source>
        <dbReference type="ARBA" id="ARBA00007663"/>
    </source>
</evidence>
<dbReference type="PIRSF" id="PIRSF004930">
    <property type="entry name" value="Tln_factor_SUA5"/>
    <property type="match status" value="1"/>
</dbReference>
<feature type="binding site" evidence="14">
    <location>
        <position position="153"/>
    </location>
    <ligand>
        <name>ATP</name>
        <dbReference type="ChEBI" id="CHEBI:30616"/>
    </ligand>
</feature>
<evidence type="ECO:0000256" key="11">
    <source>
        <dbReference type="ARBA" id="ARBA00029774"/>
    </source>
</evidence>
<dbReference type="InterPro" id="IPR005145">
    <property type="entry name" value="Sua5_C"/>
</dbReference>
<dbReference type="GO" id="GO:0003725">
    <property type="term" value="F:double-stranded RNA binding"/>
    <property type="evidence" value="ECO:0007669"/>
    <property type="project" value="UniProtKB-UniRule"/>
</dbReference>
<feature type="binding site" evidence="14">
    <location>
        <position position="123"/>
    </location>
    <ligand>
        <name>L-threonine</name>
        <dbReference type="ChEBI" id="CHEBI:57926"/>
    </ligand>
</feature>
<evidence type="ECO:0000256" key="6">
    <source>
        <dbReference type="ARBA" id="ARBA00022679"/>
    </source>
</evidence>
<accession>A0A7G6E4Q5</accession>
<dbReference type="OrthoDB" id="9814580at2"/>
<dbReference type="EMBL" id="CP045798">
    <property type="protein sequence ID" value="QNB47059.1"/>
    <property type="molecule type" value="Genomic_DNA"/>
</dbReference>
<dbReference type="FunFam" id="3.90.870.10:FF:000008">
    <property type="entry name" value="Threonylcarbamoyl-AMP synthase"/>
    <property type="match status" value="1"/>
</dbReference>
<keyword evidence="17" id="KW-1185">Reference proteome</keyword>
<dbReference type="GO" id="GO:0061710">
    <property type="term" value="F:L-threonylcarbamoyladenylate synthase"/>
    <property type="evidence" value="ECO:0007669"/>
    <property type="project" value="UniProtKB-EC"/>
</dbReference>
<evidence type="ECO:0000259" key="15">
    <source>
        <dbReference type="PROSITE" id="PS51163"/>
    </source>
</evidence>
<feature type="binding site" evidence="14">
    <location>
        <position position="236"/>
    </location>
    <ligand>
        <name>ATP</name>
        <dbReference type="ChEBI" id="CHEBI:30616"/>
    </ligand>
</feature>
<dbReference type="GO" id="GO:0008033">
    <property type="term" value="P:tRNA processing"/>
    <property type="evidence" value="ECO:0007669"/>
    <property type="project" value="UniProtKB-KW"/>
</dbReference>
<dbReference type="Proteomes" id="UP000515847">
    <property type="component" value="Chromosome"/>
</dbReference>
<dbReference type="Gene3D" id="3.90.870.10">
    <property type="entry name" value="DHBP synthase"/>
    <property type="match status" value="1"/>
</dbReference>
<evidence type="ECO:0000256" key="1">
    <source>
        <dbReference type="ARBA" id="ARBA00004496"/>
    </source>
</evidence>
<dbReference type="PANTHER" id="PTHR17490">
    <property type="entry name" value="SUA5"/>
    <property type="match status" value="1"/>
</dbReference>
<comment type="similarity">
    <text evidence="2 13">Belongs to the SUA5 family.</text>
</comment>
<evidence type="ECO:0000256" key="3">
    <source>
        <dbReference type="ARBA" id="ARBA00012584"/>
    </source>
</evidence>
<evidence type="ECO:0000256" key="13">
    <source>
        <dbReference type="PIRNR" id="PIRNR004930"/>
    </source>
</evidence>
<protein>
    <recommendedName>
        <fullName evidence="4 13">Threonylcarbamoyl-AMP synthase</fullName>
        <shortName evidence="13">TC-AMP synthase</shortName>
        <ecNumber evidence="3 13">2.7.7.87</ecNumber>
    </recommendedName>
    <alternativeName>
        <fullName evidence="11 13">L-threonylcarbamoyladenylate synthase</fullName>
    </alternativeName>
</protein>
<dbReference type="EC" id="2.7.7.87" evidence="3 13"/>
<evidence type="ECO:0000313" key="17">
    <source>
        <dbReference type="Proteomes" id="UP000515847"/>
    </source>
</evidence>
<dbReference type="AlphaFoldDB" id="A0A7G6E4Q5"/>
<comment type="subcellular location">
    <subcellularLocation>
        <location evidence="1 13">Cytoplasm</location>
    </subcellularLocation>
</comment>
<dbReference type="GO" id="GO:0000049">
    <property type="term" value="F:tRNA binding"/>
    <property type="evidence" value="ECO:0007669"/>
    <property type="project" value="TreeGrafter"/>
</dbReference>
<feature type="binding site" evidence="14">
    <location>
        <position position="197"/>
    </location>
    <ligand>
        <name>ATP</name>
        <dbReference type="ChEBI" id="CHEBI:30616"/>
    </ligand>
</feature>
<dbReference type="InterPro" id="IPR050156">
    <property type="entry name" value="TC-AMP_synthase_SUA5"/>
</dbReference>
<name>A0A7G6E4Q5_THEFR</name>
<feature type="binding site" evidence="14">
    <location>
        <position position="145"/>
    </location>
    <ligand>
        <name>ATP</name>
        <dbReference type="ChEBI" id="CHEBI:30616"/>
    </ligand>
</feature>
<dbReference type="PROSITE" id="PS51163">
    <property type="entry name" value="YRDC"/>
    <property type="match status" value="1"/>
</dbReference>
<dbReference type="SUPFAM" id="SSF55821">
    <property type="entry name" value="YrdC/RibB"/>
    <property type="match status" value="1"/>
</dbReference>
<dbReference type="InterPro" id="IPR010923">
    <property type="entry name" value="T(6)A37_SUA5"/>
</dbReference>
<dbReference type="KEGG" id="tfr:BR63_12520"/>
<dbReference type="NCBIfam" id="TIGR00057">
    <property type="entry name" value="L-threonylcarbamoyladenylate synthase"/>
    <property type="match status" value="1"/>
</dbReference>
<evidence type="ECO:0000313" key="16">
    <source>
        <dbReference type="EMBL" id="QNB47059.1"/>
    </source>
</evidence>
<dbReference type="InterPro" id="IPR038385">
    <property type="entry name" value="Sua5/YwlC_C"/>
</dbReference>
<keyword evidence="8 13" id="KW-0548">Nucleotidyltransferase</keyword>
<feature type="binding site" evidence="14">
    <location>
        <position position="69"/>
    </location>
    <ligand>
        <name>L-threonine</name>
        <dbReference type="ChEBI" id="CHEBI:57926"/>
    </ligand>
</feature>
<feature type="binding site" evidence="14">
    <location>
        <position position="64"/>
    </location>
    <ligand>
        <name>ATP</name>
        <dbReference type="ChEBI" id="CHEBI:30616"/>
    </ligand>
</feature>
<feature type="binding site" evidence="14">
    <location>
        <position position="143"/>
    </location>
    <ligand>
        <name>L-threonine</name>
        <dbReference type="ChEBI" id="CHEBI:57926"/>
    </ligand>
</feature>
<gene>
    <name evidence="16" type="ORF">BR63_12520</name>
</gene>
<evidence type="ECO:0000256" key="9">
    <source>
        <dbReference type="ARBA" id="ARBA00022741"/>
    </source>
</evidence>
<proteinExistence type="inferred from homology"/>
<evidence type="ECO:0000256" key="4">
    <source>
        <dbReference type="ARBA" id="ARBA00015492"/>
    </source>
</evidence>
<keyword evidence="7 13" id="KW-0819">tRNA processing</keyword>
<dbReference type="Gene3D" id="3.40.50.11030">
    <property type="entry name" value="Threonylcarbamoyl-AMP synthase, C-terminal domain"/>
    <property type="match status" value="1"/>
</dbReference>
<feature type="binding site" evidence="14">
    <location>
        <position position="60"/>
    </location>
    <ligand>
        <name>ATP</name>
        <dbReference type="ChEBI" id="CHEBI:30616"/>
    </ligand>
</feature>
<dbReference type="GO" id="GO:0005737">
    <property type="term" value="C:cytoplasm"/>
    <property type="evidence" value="ECO:0007669"/>
    <property type="project" value="UniProtKB-SubCell"/>
</dbReference>
<dbReference type="InterPro" id="IPR017945">
    <property type="entry name" value="DHBP_synth_RibB-like_a/b_dom"/>
</dbReference>
<keyword evidence="5 13" id="KW-0963">Cytoplasm</keyword>
<comment type="function">
    <text evidence="13">Required for the formation of a threonylcarbamoyl group on adenosine at position 37 (t(6)A37) in tRNAs that read codons beginning with adenine.</text>
</comment>
<feature type="binding site" evidence="14">
    <location>
        <position position="37"/>
    </location>
    <ligand>
        <name>L-threonine</name>
        <dbReference type="ChEBI" id="CHEBI:57926"/>
    </ligand>
</feature>
<dbReference type="Pfam" id="PF01300">
    <property type="entry name" value="Sua5_yciO_yrdC"/>
    <property type="match status" value="1"/>
</dbReference>
<reference evidence="16 17" key="1">
    <citation type="journal article" date="2019" name="Front. Microbiol.">
        <title>Thermoanaerosceptrum fracticalcis gen. nov. sp. nov., a Novel Fumarate-Fermenting Microorganism From a Deep Fractured Carbonate Aquifer of the US Great Basin.</title>
        <authorList>
            <person name="Hamilton-Brehm S.D."/>
            <person name="Stewart L.E."/>
            <person name="Zavarin M."/>
            <person name="Caldwell M."/>
            <person name="Lawson P.A."/>
            <person name="Onstott T.C."/>
            <person name="Grzymski J."/>
            <person name="Neveux I."/>
            <person name="Lollar B.S."/>
            <person name="Russell C.E."/>
            <person name="Moser D.P."/>
        </authorList>
    </citation>
    <scope>NUCLEOTIDE SEQUENCE [LARGE SCALE GENOMIC DNA]</scope>
    <source>
        <strain evidence="16 17">DRI-13</strain>
    </source>
</reference>
<evidence type="ECO:0000256" key="5">
    <source>
        <dbReference type="ARBA" id="ARBA00022490"/>
    </source>
</evidence>
<dbReference type="RefSeq" id="WP_034420577.1">
    <property type="nucleotide sequence ID" value="NZ_CP045798.1"/>
</dbReference>
<keyword evidence="6 13" id="KW-0808">Transferase</keyword>
<evidence type="ECO:0000256" key="8">
    <source>
        <dbReference type="ARBA" id="ARBA00022695"/>
    </source>
</evidence>
<evidence type="ECO:0000256" key="10">
    <source>
        <dbReference type="ARBA" id="ARBA00022840"/>
    </source>
</evidence>
<keyword evidence="9 13" id="KW-0547">Nucleotide-binding</keyword>
<dbReference type="Pfam" id="PF03481">
    <property type="entry name" value="Sua5_C"/>
    <property type="match status" value="1"/>
</dbReference>
<evidence type="ECO:0000256" key="7">
    <source>
        <dbReference type="ARBA" id="ARBA00022694"/>
    </source>
</evidence>
<dbReference type="PANTHER" id="PTHR17490:SF16">
    <property type="entry name" value="THREONYLCARBAMOYL-AMP SYNTHASE"/>
    <property type="match status" value="1"/>
</dbReference>
<organism evidence="16 17">
    <name type="scientific">Thermanaerosceptrum fracticalcis</name>
    <dbReference type="NCBI Taxonomy" id="1712410"/>
    <lineage>
        <taxon>Bacteria</taxon>
        <taxon>Bacillati</taxon>
        <taxon>Bacillota</taxon>
        <taxon>Clostridia</taxon>
        <taxon>Eubacteriales</taxon>
        <taxon>Peptococcaceae</taxon>
        <taxon>Thermanaerosceptrum</taxon>
    </lineage>
</organism>